<accession>A0AAD7USV6</accession>
<proteinExistence type="predicted"/>
<dbReference type="PANTHER" id="PTHR46481:SF10">
    <property type="entry name" value="ZINC FINGER BED DOMAIN-CONTAINING PROTEIN 39"/>
    <property type="match status" value="1"/>
</dbReference>
<dbReference type="Proteomes" id="UP001234581">
    <property type="component" value="Unassembled WGS sequence"/>
</dbReference>
<dbReference type="AlphaFoldDB" id="A0AAD7USV6"/>
<dbReference type="GO" id="GO:0005634">
    <property type="term" value="C:nucleus"/>
    <property type="evidence" value="ECO:0007669"/>
    <property type="project" value="UniProtKB-SubCell"/>
</dbReference>
<evidence type="ECO:0008006" key="8">
    <source>
        <dbReference type="Google" id="ProtNLM"/>
    </source>
</evidence>
<keyword evidence="2" id="KW-0479">Metal-binding</keyword>
<evidence type="ECO:0000313" key="7">
    <source>
        <dbReference type="Proteomes" id="UP001234581"/>
    </source>
</evidence>
<dbReference type="SUPFAM" id="SSF53098">
    <property type="entry name" value="Ribonuclease H-like"/>
    <property type="match status" value="1"/>
</dbReference>
<dbReference type="InterPro" id="IPR052035">
    <property type="entry name" value="ZnF_BED_domain_contain"/>
</dbReference>
<dbReference type="RefSeq" id="XP_058337008.1">
    <property type="nucleotide sequence ID" value="XM_058492218.1"/>
</dbReference>
<dbReference type="EMBL" id="JARTCD010000119">
    <property type="protein sequence ID" value="KAJ8652094.1"/>
    <property type="molecule type" value="Genomic_DNA"/>
</dbReference>
<dbReference type="GeneID" id="83219659"/>
<comment type="subcellular location">
    <subcellularLocation>
        <location evidence="1">Nucleus</location>
    </subcellularLocation>
</comment>
<dbReference type="PANTHER" id="PTHR46481">
    <property type="entry name" value="ZINC FINGER BED DOMAIN-CONTAINING PROTEIN 4"/>
    <property type="match status" value="1"/>
</dbReference>
<keyword evidence="5" id="KW-0539">Nucleus</keyword>
<evidence type="ECO:0000256" key="5">
    <source>
        <dbReference type="ARBA" id="ARBA00023242"/>
    </source>
</evidence>
<evidence type="ECO:0000256" key="2">
    <source>
        <dbReference type="ARBA" id="ARBA00022723"/>
    </source>
</evidence>
<keyword evidence="3" id="KW-0863">Zinc-finger</keyword>
<comment type="caution">
    <text evidence="6">The sequence shown here is derived from an EMBL/GenBank/DDBJ whole genome shotgun (WGS) entry which is preliminary data.</text>
</comment>
<keyword evidence="4" id="KW-0862">Zinc</keyword>
<protein>
    <recommendedName>
        <fullName evidence="8">Transposase-like protein</fullName>
    </recommendedName>
</protein>
<evidence type="ECO:0000256" key="1">
    <source>
        <dbReference type="ARBA" id="ARBA00004123"/>
    </source>
</evidence>
<dbReference type="GO" id="GO:0008270">
    <property type="term" value="F:zinc ion binding"/>
    <property type="evidence" value="ECO:0007669"/>
    <property type="project" value="UniProtKB-KW"/>
</dbReference>
<organism evidence="6 7">
    <name type="scientific">Lichtheimia ornata</name>
    <dbReference type="NCBI Taxonomy" id="688661"/>
    <lineage>
        <taxon>Eukaryota</taxon>
        <taxon>Fungi</taxon>
        <taxon>Fungi incertae sedis</taxon>
        <taxon>Mucoromycota</taxon>
        <taxon>Mucoromycotina</taxon>
        <taxon>Mucoromycetes</taxon>
        <taxon>Mucorales</taxon>
        <taxon>Lichtheimiaceae</taxon>
        <taxon>Lichtheimia</taxon>
    </lineage>
</organism>
<gene>
    <name evidence="6" type="ORF">O0I10_012281</name>
</gene>
<keyword evidence="7" id="KW-1185">Reference proteome</keyword>
<evidence type="ECO:0000313" key="6">
    <source>
        <dbReference type="EMBL" id="KAJ8652094.1"/>
    </source>
</evidence>
<dbReference type="SUPFAM" id="SSF140996">
    <property type="entry name" value="Hermes dimerisation domain"/>
    <property type="match status" value="1"/>
</dbReference>
<dbReference type="InterPro" id="IPR012337">
    <property type="entry name" value="RNaseH-like_sf"/>
</dbReference>
<name>A0AAD7USV6_9FUNG</name>
<evidence type="ECO:0000256" key="4">
    <source>
        <dbReference type="ARBA" id="ARBA00022833"/>
    </source>
</evidence>
<reference evidence="6 7" key="1">
    <citation type="submission" date="2023-03" db="EMBL/GenBank/DDBJ databases">
        <title>Genome sequence of Lichtheimia ornata CBS 291.66.</title>
        <authorList>
            <person name="Mohabir J.T."/>
            <person name="Shea T.P."/>
            <person name="Kurbessoian T."/>
            <person name="Berby B."/>
            <person name="Fontaine J."/>
            <person name="Livny J."/>
            <person name="Gnirke A."/>
            <person name="Stajich J.E."/>
            <person name="Cuomo C.A."/>
        </authorList>
    </citation>
    <scope>NUCLEOTIDE SEQUENCE [LARGE SCALE GENOMIC DNA]</scope>
    <source>
        <strain evidence="6">CBS 291.66</strain>
    </source>
</reference>
<evidence type="ECO:0000256" key="3">
    <source>
        <dbReference type="ARBA" id="ARBA00022771"/>
    </source>
</evidence>
<sequence>MAARRRTRAEFFADTNNDDDNYVLPGDSVSVATGSQHHAPSVSTVPSSVRIGMSAMSMGGMTSSGCPGIDDEYRHTPDGKLIYGNTLVTLDSRQGRSWCVQKKYAFFGTDHNDGKKKVFCNFTFASGRKCFHKLVSPDKSTGNINRHLANHHKVYKDSPSKGEEPMQTPGALENYWSTSDLGDSVVSQRFQNPIPFTKERFRESLVRYIVESAAPFSTVTQSSLQQLLFLAHEAPSRSSLLLPSRSTITRDMKELYDKCKIHIAEELQKQNHIAYTIDGWTTPYMKASFLAVTAHWIDENWRQHAVTIGFEKITGAHTGQNLAQIMYRILEQYQLTNTPFHITMDNASNMDKLAVVLESLLQCPSVFTAKYNRIHCIGHIINLASQAALETIRAESDVVEEDEELYDKAENNTTRLESPVDRLRQGIIRIRGSPQRRETFHNMVKAECDDEAKTHPELLRDVRVRWNSTLAMLDRAISLRKAYDGFCELLTTDFGRNQLDDDDWQLIRYTKRYLDSFKEFAELLSGDTYPTINLVVQAYNWRFNHLDKFQITRAGEEEEEEENPLRSIMEIDEPVFDPHDMPSDFVHATFDKAARASFQVLKKYYAGTDQPVFAIAMAMDPTSKYEWWGTARWPEEWIITAKKQVQDAWDTWKDSHP</sequence>